<accession>A0AAF0ZH92</accession>
<organism evidence="1 2">
    <name type="scientific">Solanum verrucosum</name>
    <dbReference type="NCBI Taxonomy" id="315347"/>
    <lineage>
        <taxon>Eukaryota</taxon>
        <taxon>Viridiplantae</taxon>
        <taxon>Streptophyta</taxon>
        <taxon>Embryophyta</taxon>
        <taxon>Tracheophyta</taxon>
        <taxon>Spermatophyta</taxon>
        <taxon>Magnoliopsida</taxon>
        <taxon>eudicotyledons</taxon>
        <taxon>Gunneridae</taxon>
        <taxon>Pentapetalae</taxon>
        <taxon>asterids</taxon>
        <taxon>lamiids</taxon>
        <taxon>Solanales</taxon>
        <taxon>Solanaceae</taxon>
        <taxon>Solanoideae</taxon>
        <taxon>Solaneae</taxon>
        <taxon>Solanum</taxon>
    </lineage>
</organism>
<reference evidence="1" key="1">
    <citation type="submission" date="2023-08" db="EMBL/GenBank/DDBJ databases">
        <title>A de novo genome assembly of Solanum verrucosum Schlechtendal, a Mexican diploid species geographically isolated from the other diploid A-genome species in potato relatives.</title>
        <authorList>
            <person name="Hosaka K."/>
        </authorList>
    </citation>
    <scope>NUCLEOTIDE SEQUENCE</scope>
    <source>
        <tissue evidence="1">Young leaves</tissue>
    </source>
</reference>
<evidence type="ECO:0000313" key="2">
    <source>
        <dbReference type="Proteomes" id="UP001234989"/>
    </source>
</evidence>
<protein>
    <submittedName>
        <fullName evidence="1">Uncharacterized protein</fullName>
    </submittedName>
</protein>
<evidence type="ECO:0000313" key="1">
    <source>
        <dbReference type="EMBL" id="WMV38643.1"/>
    </source>
</evidence>
<dbReference type="EMBL" id="CP133618">
    <property type="protein sequence ID" value="WMV38643.1"/>
    <property type="molecule type" value="Genomic_DNA"/>
</dbReference>
<proteinExistence type="predicted"/>
<name>A0AAF0ZH92_SOLVR</name>
<gene>
    <name evidence="1" type="ORF">MTR67_032028</name>
</gene>
<keyword evidence="2" id="KW-1185">Reference proteome</keyword>
<dbReference type="AlphaFoldDB" id="A0AAF0ZH92"/>
<dbReference type="Proteomes" id="UP001234989">
    <property type="component" value="Chromosome 7"/>
</dbReference>
<sequence length="40" mass="4657">MEASSSRGSYLGNREGHTRQVSPIVRRFRYYTILSLAYFS</sequence>